<dbReference type="PANTHER" id="PTHR34407:SF1">
    <property type="entry name" value="SGNH HYDROLASE-TYPE ESTERASE DOMAIN-CONTAINING PROTEIN"/>
    <property type="match status" value="1"/>
</dbReference>
<dbReference type="EMBL" id="BEGY01000068">
    <property type="protein sequence ID" value="GAX81637.1"/>
    <property type="molecule type" value="Genomic_DNA"/>
</dbReference>
<reference evidence="3 4" key="1">
    <citation type="submission" date="2017-08" db="EMBL/GenBank/DDBJ databases">
        <title>Acidophilic green algal genome provides insights into adaptation to an acidic environment.</title>
        <authorList>
            <person name="Hirooka S."/>
            <person name="Hirose Y."/>
            <person name="Kanesaki Y."/>
            <person name="Higuchi S."/>
            <person name="Fujiwara T."/>
            <person name="Onuma R."/>
            <person name="Era A."/>
            <person name="Ohbayashi R."/>
            <person name="Uzuka A."/>
            <person name="Nozaki H."/>
            <person name="Yoshikawa H."/>
            <person name="Miyagishima S.Y."/>
        </authorList>
    </citation>
    <scope>NUCLEOTIDE SEQUENCE [LARGE SCALE GENOMIC DNA]</scope>
    <source>
        <strain evidence="3 4">NIES-2499</strain>
    </source>
</reference>
<feature type="chain" id="PRO_5011992980" description="SGNH hydrolase-type esterase domain-containing protein" evidence="1">
    <location>
        <begin position="28"/>
        <end position="503"/>
    </location>
</feature>
<dbReference type="InterPro" id="IPR036514">
    <property type="entry name" value="SGNH_hydro_sf"/>
</dbReference>
<dbReference type="AlphaFoldDB" id="A0A250XEZ1"/>
<dbReference type="InterPro" id="IPR013830">
    <property type="entry name" value="SGNH_hydro"/>
</dbReference>
<name>A0A250XEZ1_9CHLO</name>
<evidence type="ECO:0000259" key="2">
    <source>
        <dbReference type="Pfam" id="PF13472"/>
    </source>
</evidence>
<evidence type="ECO:0000256" key="1">
    <source>
        <dbReference type="SAM" id="SignalP"/>
    </source>
</evidence>
<dbReference type="PANTHER" id="PTHR34407">
    <property type="entry name" value="EXPRESSED PROTEIN"/>
    <property type="match status" value="1"/>
</dbReference>
<gene>
    <name evidence="3" type="ORF">CEUSTIGMA_g9065.t1</name>
</gene>
<evidence type="ECO:0000313" key="3">
    <source>
        <dbReference type="EMBL" id="GAX81637.1"/>
    </source>
</evidence>
<accession>A0A250XEZ1</accession>
<comment type="caution">
    <text evidence="3">The sequence shown here is derived from an EMBL/GenBank/DDBJ whole genome shotgun (WGS) entry which is preliminary data.</text>
</comment>
<proteinExistence type="predicted"/>
<keyword evidence="4" id="KW-1185">Reference proteome</keyword>
<dbReference type="Gene3D" id="3.40.50.1110">
    <property type="entry name" value="SGNH hydrolase"/>
    <property type="match status" value="1"/>
</dbReference>
<dbReference type="OrthoDB" id="544608at2759"/>
<feature type="signal peptide" evidence="1">
    <location>
        <begin position="1"/>
        <end position="27"/>
    </location>
</feature>
<evidence type="ECO:0000313" key="4">
    <source>
        <dbReference type="Proteomes" id="UP000232323"/>
    </source>
</evidence>
<organism evidence="3 4">
    <name type="scientific">Chlamydomonas eustigma</name>
    <dbReference type="NCBI Taxonomy" id="1157962"/>
    <lineage>
        <taxon>Eukaryota</taxon>
        <taxon>Viridiplantae</taxon>
        <taxon>Chlorophyta</taxon>
        <taxon>core chlorophytes</taxon>
        <taxon>Chlorophyceae</taxon>
        <taxon>CS clade</taxon>
        <taxon>Chlamydomonadales</taxon>
        <taxon>Chlamydomonadaceae</taxon>
        <taxon>Chlamydomonas</taxon>
    </lineage>
</organism>
<dbReference type="SUPFAM" id="SSF52266">
    <property type="entry name" value="SGNH hydrolase"/>
    <property type="match status" value="1"/>
</dbReference>
<dbReference type="CDD" id="cd00229">
    <property type="entry name" value="SGNH_hydrolase"/>
    <property type="match status" value="1"/>
</dbReference>
<dbReference type="Pfam" id="PF13472">
    <property type="entry name" value="Lipase_GDSL_2"/>
    <property type="match status" value="1"/>
</dbReference>
<keyword evidence="1" id="KW-0732">Signal</keyword>
<protein>
    <recommendedName>
        <fullName evidence="2">SGNH hydrolase-type esterase domain-containing protein</fullName>
    </recommendedName>
</protein>
<sequence length="503" mass="56072">MHTVSTPTMAVLVVLGLLMAFMQVIDSSVGDHQTYTSYPPYVRGKNYIWVLNETDLSNSISYLGSHSRLRAAITKLKSGNKIKVATIGGSITAGQGAVDAPNWPQYLFNWLEDTYGKDIIEGSNGAVSGTLSAYMSVCLNMHITKDVDIVFVEYSVNDWHLPGGPPFQNEMRRSFERLLRKILTYPHKPAVILVHSYIWYQAYPVPGSFWNNAEREFNELALYYHLPSVSLKACCYQHLAAEVPGFEVKTPRYKDSAVLKYRSFYYDQMHPDGNTGARVIAEMAMHMIKTAEEWLQIRPMTDKEVANVALALPAPMIQGNREAMADKCFIGNSFTQTVILKQGFDWINEANGNPRPKWGFVATKEGSVLKLEVDTRASTQTGDTDEVLVEVAYLKSYENMGQAQVSCEAGCNCTPTTADGHQVERNSLLHLHNFYVTQAKECHIVVRVLPTTNSGKHKFKLAGIMISEEAGQKEGIKNNGAVEFVGDISLLSKDGKFDVKNQI</sequence>
<dbReference type="Proteomes" id="UP000232323">
    <property type="component" value="Unassembled WGS sequence"/>
</dbReference>
<feature type="domain" description="SGNH hydrolase-type esterase" evidence="2">
    <location>
        <begin position="87"/>
        <end position="219"/>
    </location>
</feature>